<dbReference type="PANTHER" id="PTHR18895">
    <property type="entry name" value="HEMK METHYLTRANSFERASE"/>
    <property type="match status" value="1"/>
</dbReference>
<dbReference type="Pfam" id="PF05175">
    <property type="entry name" value="MTS"/>
    <property type="match status" value="1"/>
</dbReference>
<dbReference type="InterPro" id="IPR004556">
    <property type="entry name" value="HemK-like"/>
</dbReference>
<dbReference type="Gene3D" id="3.40.50.150">
    <property type="entry name" value="Vaccinia Virus protein VP39"/>
    <property type="match status" value="1"/>
</dbReference>
<evidence type="ECO:0000313" key="9">
    <source>
        <dbReference type="Proteomes" id="UP000190896"/>
    </source>
</evidence>
<dbReference type="FunFam" id="1.10.8.10:FF:000032">
    <property type="entry name" value="Release factor glutamine methyltransferase"/>
    <property type="match status" value="1"/>
</dbReference>
<dbReference type="InterPro" id="IPR007848">
    <property type="entry name" value="Small_mtfrase_dom"/>
</dbReference>
<comment type="similarity">
    <text evidence="5">Belongs to the protein N5-glutamine methyltransferase family. PrmC subfamily.</text>
</comment>
<feature type="binding site" evidence="5">
    <location>
        <position position="148"/>
    </location>
    <ligand>
        <name>S-adenosyl-L-methionine</name>
        <dbReference type="ChEBI" id="CHEBI:59789"/>
    </ligand>
</feature>
<feature type="binding site" evidence="5">
    <location>
        <begin position="125"/>
        <end position="129"/>
    </location>
    <ligand>
        <name>S-adenosyl-L-methionine</name>
        <dbReference type="ChEBI" id="CHEBI:59789"/>
    </ligand>
</feature>
<feature type="binding site" evidence="5">
    <location>
        <position position="176"/>
    </location>
    <ligand>
        <name>S-adenosyl-L-methionine</name>
        <dbReference type="ChEBI" id="CHEBI:59789"/>
    </ligand>
</feature>
<dbReference type="InterPro" id="IPR029063">
    <property type="entry name" value="SAM-dependent_MTases_sf"/>
</dbReference>
<comment type="caution">
    <text evidence="8">The sequence shown here is derived from an EMBL/GenBank/DDBJ whole genome shotgun (WGS) entry which is preliminary data.</text>
</comment>
<evidence type="ECO:0000259" key="7">
    <source>
        <dbReference type="Pfam" id="PF17827"/>
    </source>
</evidence>
<proteinExistence type="inferred from homology"/>
<feature type="domain" description="Methyltransferase small" evidence="6">
    <location>
        <begin position="112"/>
        <end position="199"/>
    </location>
</feature>
<dbReference type="InterPro" id="IPR040758">
    <property type="entry name" value="PrmC_N"/>
</dbReference>
<dbReference type="GO" id="GO:0032259">
    <property type="term" value="P:methylation"/>
    <property type="evidence" value="ECO:0007669"/>
    <property type="project" value="UniProtKB-KW"/>
</dbReference>
<dbReference type="EMBL" id="MPRJ01000002">
    <property type="protein sequence ID" value="OOZ37780.1"/>
    <property type="molecule type" value="Genomic_DNA"/>
</dbReference>
<dbReference type="InterPro" id="IPR019874">
    <property type="entry name" value="RF_methyltr_PrmC"/>
</dbReference>
<dbReference type="Proteomes" id="UP000190896">
    <property type="component" value="Unassembled WGS sequence"/>
</dbReference>
<organism evidence="8 9">
    <name type="scientific">Solemya velesiana gill symbiont</name>
    <dbReference type="NCBI Taxonomy" id="1918948"/>
    <lineage>
        <taxon>Bacteria</taxon>
        <taxon>Pseudomonadati</taxon>
        <taxon>Pseudomonadota</taxon>
        <taxon>Gammaproteobacteria</taxon>
        <taxon>sulfur-oxidizing symbionts</taxon>
    </lineage>
</organism>
<dbReference type="CDD" id="cd02440">
    <property type="entry name" value="AdoMet_MTases"/>
    <property type="match status" value="1"/>
</dbReference>
<keyword evidence="9" id="KW-1185">Reference proteome</keyword>
<evidence type="ECO:0000256" key="2">
    <source>
        <dbReference type="ARBA" id="ARBA00022679"/>
    </source>
</evidence>
<evidence type="ECO:0000256" key="4">
    <source>
        <dbReference type="ARBA" id="ARBA00048391"/>
    </source>
</evidence>
<dbReference type="InterPro" id="IPR050320">
    <property type="entry name" value="N5-glutamine_MTase"/>
</dbReference>
<evidence type="ECO:0000256" key="1">
    <source>
        <dbReference type="ARBA" id="ARBA00022603"/>
    </source>
</evidence>
<keyword evidence="3 5" id="KW-0949">S-adenosyl-L-methionine</keyword>
<dbReference type="PROSITE" id="PS00092">
    <property type="entry name" value="N6_MTASE"/>
    <property type="match status" value="1"/>
</dbReference>
<evidence type="ECO:0000259" key="6">
    <source>
        <dbReference type="Pfam" id="PF05175"/>
    </source>
</evidence>
<dbReference type="NCBIfam" id="TIGR00536">
    <property type="entry name" value="hemK_fam"/>
    <property type="match status" value="1"/>
</dbReference>
<accession>A0A1T2KYE3</accession>
<dbReference type="EC" id="2.1.1.297" evidence="5"/>
<dbReference type="Gene3D" id="1.10.8.10">
    <property type="entry name" value="DNA helicase RuvA subunit, C-terminal domain"/>
    <property type="match status" value="1"/>
</dbReference>
<feature type="domain" description="Release factor glutamine methyltransferase N-terminal" evidence="7">
    <location>
        <begin position="10"/>
        <end position="80"/>
    </location>
</feature>
<comment type="function">
    <text evidence="5">Methylates the class 1 translation termination release factors RF1/PrfA and RF2/PrfB on the glutamine residue of the universally conserved GGQ motif.</text>
</comment>
<dbReference type="InterPro" id="IPR002052">
    <property type="entry name" value="DNA_methylase_N6_adenine_CS"/>
</dbReference>
<dbReference type="AlphaFoldDB" id="A0A1T2KYE3"/>
<dbReference type="GO" id="GO:0003676">
    <property type="term" value="F:nucleic acid binding"/>
    <property type="evidence" value="ECO:0007669"/>
    <property type="project" value="InterPro"/>
</dbReference>
<dbReference type="RefSeq" id="WP_078485576.1">
    <property type="nucleotide sequence ID" value="NZ_MPRJ01000002.1"/>
</dbReference>
<dbReference type="GO" id="GO:0102559">
    <property type="term" value="F:peptide chain release factor N(5)-glutamine methyltransferase activity"/>
    <property type="evidence" value="ECO:0007669"/>
    <property type="project" value="UniProtKB-EC"/>
</dbReference>
<reference evidence="8 9" key="1">
    <citation type="submission" date="2016-11" db="EMBL/GenBank/DDBJ databases">
        <title>Mixed transmission modes and dynamic genome evolution in an obligate animal-bacterial symbiosis.</title>
        <authorList>
            <person name="Russell S.L."/>
            <person name="Corbett-Detig R.B."/>
            <person name="Cavanaugh C.M."/>
        </authorList>
    </citation>
    <scope>NUCLEOTIDE SEQUENCE [LARGE SCALE GENOMIC DNA]</scope>
    <source>
        <strain evidence="8">Se-Cadez</strain>
    </source>
</reference>
<dbReference type="OrthoDB" id="9800643at2"/>
<keyword evidence="1 5" id="KW-0489">Methyltransferase</keyword>
<feature type="binding site" evidence="5">
    <location>
        <position position="192"/>
    </location>
    <ligand>
        <name>S-adenosyl-L-methionine</name>
        <dbReference type="ChEBI" id="CHEBI:59789"/>
    </ligand>
</feature>
<sequence>MTASQSTLAEALNQAIGQLAKRTDCEPRIEAEVLLCFALGKPRSHLAAWPDKILTREQQQRFAELLSRRLEGEPVAYITGQREFWSLNLDVTPATLIPRPETELLVERALELIPLDTTWTIADLGTGSGAIALALASERPNSRILAVEQSPQALEVATRNTKNCGIVNVEFLAGSWCDAFPPGTRLDLILSNPPYVAEGDPHLERGDLPWEPSTALTSGTDGLNDIRLIAAQAHSHLKTGGGLLLEHGLDQGESVRNILKENGFHKTQTLQDLERRERVTEGFRA</sequence>
<comment type="catalytic activity">
    <reaction evidence="4 5">
        <text>L-glutaminyl-[peptide chain release factor] + S-adenosyl-L-methionine = N(5)-methyl-L-glutaminyl-[peptide chain release factor] + S-adenosyl-L-homocysteine + H(+)</text>
        <dbReference type="Rhea" id="RHEA:42896"/>
        <dbReference type="Rhea" id="RHEA-COMP:10271"/>
        <dbReference type="Rhea" id="RHEA-COMP:10272"/>
        <dbReference type="ChEBI" id="CHEBI:15378"/>
        <dbReference type="ChEBI" id="CHEBI:30011"/>
        <dbReference type="ChEBI" id="CHEBI:57856"/>
        <dbReference type="ChEBI" id="CHEBI:59789"/>
        <dbReference type="ChEBI" id="CHEBI:61891"/>
        <dbReference type="EC" id="2.1.1.297"/>
    </reaction>
</comment>
<dbReference type="PANTHER" id="PTHR18895:SF74">
    <property type="entry name" value="MTRF1L RELEASE FACTOR GLUTAMINE METHYLTRANSFERASE"/>
    <property type="match status" value="1"/>
</dbReference>
<keyword evidence="2 5" id="KW-0808">Transferase</keyword>
<dbReference type="FunFam" id="3.40.50.150:FF:000053">
    <property type="entry name" value="Release factor glutamine methyltransferase"/>
    <property type="match status" value="1"/>
</dbReference>
<dbReference type="HAMAP" id="MF_02126">
    <property type="entry name" value="RF_methyltr_PrmC"/>
    <property type="match status" value="1"/>
</dbReference>
<name>A0A1T2KYE3_9GAMM</name>
<dbReference type="SUPFAM" id="SSF53335">
    <property type="entry name" value="S-adenosyl-L-methionine-dependent methyltransferases"/>
    <property type="match status" value="1"/>
</dbReference>
<evidence type="ECO:0000256" key="3">
    <source>
        <dbReference type="ARBA" id="ARBA00022691"/>
    </source>
</evidence>
<gene>
    <name evidence="5" type="primary">prmC</name>
    <name evidence="8" type="ORF">BOW51_00500</name>
</gene>
<dbReference type="NCBIfam" id="TIGR03534">
    <property type="entry name" value="RF_mod_PrmC"/>
    <property type="match status" value="1"/>
</dbReference>
<dbReference type="Pfam" id="PF17827">
    <property type="entry name" value="PrmC_N"/>
    <property type="match status" value="1"/>
</dbReference>
<protein>
    <recommendedName>
        <fullName evidence="5">Release factor glutamine methyltransferase</fullName>
        <shortName evidence="5">RF MTase</shortName>
        <ecNumber evidence="5">2.1.1.297</ecNumber>
    </recommendedName>
    <alternativeName>
        <fullName evidence="5">N5-glutamine methyltransferase PrmC</fullName>
    </alternativeName>
    <alternativeName>
        <fullName evidence="5">Protein-(glutamine-N5) MTase PrmC</fullName>
    </alternativeName>
    <alternativeName>
        <fullName evidence="5">Protein-glutamine N-methyltransferase PrmC</fullName>
    </alternativeName>
</protein>
<evidence type="ECO:0000256" key="5">
    <source>
        <dbReference type="HAMAP-Rule" id="MF_02126"/>
    </source>
</evidence>
<evidence type="ECO:0000313" key="8">
    <source>
        <dbReference type="EMBL" id="OOZ37780.1"/>
    </source>
</evidence>
<feature type="binding site" evidence="5">
    <location>
        <begin position="192"/>
        <end position="195"/>
    </location>
    <ligand>
        <name>substrate</name>
    </ligand>
</feature>